<dbReference type="AlphaFoldDB" id="A0AAV9PA05"/>
<dbReference type="EMBL" id="JAVRRT010000007">
    <property type="protein sequence ID" value="KAK5170121.1"/>
    <property type="molecule type" value="Genomic_DNA"/>
</dbReference>
<dbReference type="PANTHER" id="PTHR24148:SF64">
    <property type="entry name" value="HETEROKARYON INCOMPATIBILITY DOMAIN-CONTAINING PROTEIN"/>
    <property type="match status" value="1"/>
</dbReference>
<gene>
    <name evidence="2" type="ORF">LTR77_004705</name>
</gene>
<protein>
    <recommendedName>
        <fullName evidence="1">Heterokaryon incompatibility domain-containing protein</fullName>
    </recommendedName>
</protein>
<reference evidence="2 3" key="1">
    <citation type="submission" date="2023-08" db="EMBL/GenBank/DDBJ databases">
        <title>Black Yeasts Isolated from many extreme environments.</title>
        <authorList>
            <person name="Coleine C."/>
            <person name="Stajich J.E."/>
            <person name="Selbmann L."/>
        </authorList>
    </citation>
    <scope>NUCLEOTIDE SEQUENCE [LARGE SCALE GENOMIC DNA]</scope>
    <source>
        <strain evidence="2 3">CCFEE 5935</strain>
    </source>
</reference>
<dbReference type="InterPro" id="IPR052895">
    <property type="entry name" value="HetReg/Transcr_Mod"/>
</dbReference>
<sequence length="187" mass="21133">MAASAYNPIKDWQIRVLNLHPGHEDDELRGELVTADLFADRDGVVLHTLQEQVDFRALSYTWGPHDLPDLTETIRIGENNVAITPMLRGALGAFRLPGESCYVWVDALCINQNDDTEKNSQVQKMFTIYGRAKSTMVYLGDAGEHTGLAIAHLNRPLLPERQGEQYQRGLFAGLADIYTRPWIRRVK</sequence>
<evidence type="ECO:0000313" key="2">
    <source>
        <dbReference type="EMBL" id="KAK5170121.1"/>
    </source>
</evidence>
<proteinExistence type="predicted"/>
<dbReference type="PANTHER" id="PTHR24148">
    <property type="entry name" value="ANKYRIN REPEAT DOMAIN-CONTAINING PROTEIN 39 HOMOLOG-RELATED"/>
    <property type="match status" value="1"/>
</dbReference>
<evidence type="ECO:0000313" key="3">
    <source>
        <dbReference type="Proteomes" id="UP001337655"/>
    </source>
</evidence>
<evidence type="ECO:0000259" key="1">
    <source>
        <dbReference type="Pfam" id="PF06985"/>
    </source>
</evidence>
<dbReference type="Pfam" id="PF06985">
    <property type="entry name" value="HET"/>
    <property type="match status" value="1"/>
</dbReference>
<dbReference type="Proteomes" id="UP001337655">
    <property type="component" value="Unassembled WGS sequence"/>
</dbReference>
<comment type="caution">
    <text evidence="2">The sequence shown here is derived from an EMBL/GenBank/DDBJ whole genome shotgun (WGS) entry which is preliminary data.</text>
</comment>
<feature type="domain" description="Heterokaryon incompatibility" evidence="1">
    <location>
        <begin position="55"/>
        <end position="185"/>
    </location>
</feature>
<organism evidence="2 3">
    <name type="scientific">Saxophila tyrrhenica</name>
    <dbReference type="NCBI Taxonomy" id="1690608"/>
    <lineage>
        <taxon>Eukaryota</taxon>
        <taxon>Fungi</taxon>
        <taxon>Dikarya</taxon>
        <taxon>Ascomycota</taxon>
        <taxon>Pezizomycotina</taxon>
        <taxon>Dothideomycetes</taxon>
        <taxon>Dothideomycetidae</taxon>
        <taxon>Mycosphaerellales</taxon>
        <taxon>Extremaceae</taxon>
        <taxon>Saxophila</taxon>
    </lineage>
</organism>
<accession>A0AAV9PA05</accession>
<name>A0AAV9PA05_9PEZI</name>
<dbReference type="GeneID" id="89926050"/>
<dbReference type="InterPro" id="IPR010730">
    <property type="entry name" value="HET"/>
</dbReference>
<dbReference type="RefSeq" id="XP_064659319.1">
    <property type="nucleotide sequence ID" value="XM_064801958.1"/>
</dbReference>
<keyword evidence="3" id="KW-1185">Reference proteome</keyword>